<feature type="signal peptide" evidence="2">
    <location>
        <begin position="1"/>
        <end position="24"/>
    </location>
</feature>
<keyword evidence="2" id="KW-0732">Signal</keyword>
<feature type="compositionally biased region" description="Polar residues" evidence="1">
    <location>
        <begin position="36"/>
        <end position="60"/>
    </location>
</feature>
<dbReference type="Proteomes" id="UP000052167">
    <property type="component" value="Unassembled WGS sequence"/>
</dbReference>
<organism evidence="3 4">
    <name type="scientific">Pseudorhizobium pelagicum</name>
    <dbReference type="NCBI Taxonomy" id="1509405"/>
    <lineage>
        <taxon>Bacteria</taxon>
        <taxon>Pseudomonadati</taxon>
        <taxon>Pseudomonadota</taxon>
        <taxon>Alphaproteobacteria</taxon>
        <taxon>Hyphomicrobiales</taxon>
        <taxon>Rhizobiaceae</taxon>
        <taxon>Rhizobium/Agrobacterium group</taxon>
        <taxon>Pseudorhizobium</taxon>
    </lineage>
</organism>
<dbReference type="OrthoDB" id="8393422at2"/>
<feature type="chain" id="PRO_5038104551" evidence="2">
    <location>
        <begin position="25"/>
        <end position="85"/>
    </location>
</feature>
<reference evidence="3 4" key="1">
    <citation type="submission" date="2014-06" db="EMBL/GenBank/DDBJ databases">
        <title>Rhizobium pelagicum/R2-400B4.</title>
        <authorList>
            <person name="Kimes N.E."/>
            <person name="Lopez-Perez M."/>
        </authorList>
    </citation>
    <scope>NUCLEOTIDE SEQUENCE [LARGE SCALE GENOMIC DNA]</scope>
    <source>
        <strain evidence="3 4">R2-400B4</strain>
    </source>
</reference>
<feature type="region of interest" description="Disordered" evidence="1">
    <location>
        <begin position="34"/>
        <end position="85"/>
    </location>
</feature>
<sequence>MLKIPVFTAVAGMLLLATTGSSFATGDYYDGASEANPRSVTDSIQTNSTSSFGYPIGNTSRDNRQIGDTAPLNSGDYYIGASRPN</sequence>
<accession>A0A922P1V5</accession>
<evidence type="ECO:0000313" key="4">
    <source>
        <dbReference type="Proteomes" id="UP000052167"/>
    </source>
</evidence>
<evidence type="ECO:0000313" key="3">
    <source>
        <dbReference type="EMBL" id="KEQ04153.1"/>
    </source>
</evidence>
<protein>
    <submittedName>
        <fullName evidence="3">Uncharacterized protein</fullName>
    </submittedName>
</protein>
<proteinExistence type="predicted"/>
<evidence type="ECO:0000256" key="1">
    <source>
        <dbReference type="SAM" id="MobiDB-lite"/>
    </source>
</evidence>
<dbReference type="EMBL" id="JOKJ01000027">
    <property type="protein sequence ID" value="KEQ04153.1"/>
    <property type="molecule type" value="Genomic_DNA"/>
</dbReference>
<gene>
    <name evidence="3" type="ORF">GV68_13920</name>
</gene>
<evidence type="ECO:0000256" key="2">
    <source>
        <dbReference type="SAM" id="SignalP"/>
    </source>
</evidence>
<comment type="caution">
    <text evidence="3">The sequence shown here is derived from an EMBL/GenBank/DDBJ whole genome shotgun (WGS) entry which is preliminary data.</text>
</comment>
<dbReference type="AlphaFoldDB" id="A0A922P1V5"/>
<dbReference type="RefSeq" id="WP_037168553.1">
    <property type="nucleotide sequence ID" value="NZ_CAJXID010000033.1"/>
</dbReference>
<keyword evidence="4" id="KW-1185">Reference proteome</keyword>
<name>A0A922P1V5_9HYPH</name>